<protein>
    <submittedName>
        <fullName evidence="2">Uncharacterized protein</fullName>
    </submittedName>
</protein>
<evidence type="ECO:0000256" key="1">
    <source>
        <dbReference type="SAM" id="MobiDB-lite"/>
    </source>
</evidence>
<keyword evidence="3" id="KW-1185">Reference proteome</keyword>
<feature type="region of interest" description="Disordered" evidence="1">
    <location>
        <begin position="60"/>
        <end position="139"/>
    </location>
</feature>
<dbReference type="Proteomes" id="UP001151760">
    <property type="component" value="Unassembled WGS sequence"/>
</dbReference>
<evidence type="ECO:0000313" key="3">
    <source>
        <dbReference type="Proteomes" id="UP001151760"/>
    </source>
</evidence>
<comment type="caution">
    <text evidence="2">The sequence shown here is derived from an EMBL/GenBank/DDBJ whole genome shotgun (WGS) entry which is preliminary data.</text>
</comment>
<reference evidence="2" key="1">
    <citation type="journal article" date="2022" name="Int. J. Mol. Sci.">
        <title>Draft Genome of Tanacetum Coccineum: Genomic Comparison of Closely Related Tanacetum-Family Plants.</title>
        <authorList>
            <person name="Yamashiro T."/>
            <person name="Shiraishi A."/>
            <person name="Nakayama K."/>
            <person name="Satake H."/>
        </authorList>
    </citation>
    <scope>NUCLEOTIDE SEQUENCE</scope>
</reference>
<name>A0ABQ4X1N0_9ASTR</name>
<accession>A0ABQ4X1N0</accession>
<evidence type="ECO:0000313" key="2">
    <source>
        <dbReference type="EMBL" id="GJS58831.1"/>
    </source>
</evidence>
<sequence length="139" mass="15423">MYKIANTNVPESDALSAVQLRVVKLEKDVSKLKKIDHSAKALATLKSQVSTVVEQYLGPKIGDDLQKSASTKESVEEPIAELVLDDAGKDVVRDDDQPQDTSKPKTVKTPNPEWFKQPPRPPTPDSEWNKRHVVLGQPE</sequence>
<dbReference type="EMBL" id="BQNB010009106">
    <property type="protein sequence ID" value="GJS58831.1"/>
    <property type="molecule type" value="Genomic_DNA"/>
</dbReference>
<gene>
    <name evidence="2" type="ORF">Tco_0653615</name>
</gene>
<reference evidence="2" key="2">
    <citation type="submission" date="2022-01" db="EMBL/GenBank/DDBJ databases">
        <authorList>
            <person name="Yamashiro T."/>
            <person name="Shiraishi A."/>
            <person name="Satake H."/>
            <person name="Nakayama K."/>
        </authorList>
    </citation>
    <scope>NUCLEOTIDE SEQUENCE</scope>
</reference>
<proteinExistence type="predicted"/>
<feature type="compositionally biased region" description="Basic and acidic residues" evidence="1">
    <location>
        <begin position="86"/>
        <end position="96"/>
    </location>
</feature>
<organism evidence="2 3">
    <name type="scientific">Tanacetum coccineum</name>
    <dbReference type="NCBI Taxonomy" id="301880"/>
    <lineage>
        <taxon>Eukaryota</taxon>
        <taxon>Viridiplantae</taxon>
        <taxon>Streptophyta</taxon>
        <taxon>Embryophyta</taxon>
        <taxon>Tracheophyta</taxon>
        <taxon>Spermatophyta</taxon>
        <taxon>Magnoliopsida</taxon>
        <taxon>eudicotyledons</taxon>
        <taxon>Gunneridae</taxon>
        <taxon>Pentapetalae</taxon>
        <taxon>asterids</taxon>
        <taxon>campanulids</taxon>
        <taxon>Asterales</taxon>
        <taxon>Asteraceae</taxon>
        <taxon>Asteroideae</taxon>
        <taxon>Anthemideae</taxon>
        <taxon>Anthemidinae</taxon>
        <taxon>Tanacetum</taxon>
    </lineage>
</organism>